<reference evidence="4 5" key="1">
    <citation type="submission" date="2020-07" db="EMBL/GenBank/DDBJ databases">
        <title>Sequencing the genomes of 1000 actinobacteria strains.</title>
        <authorList>
            <person name="Klenk H.-P."/>
        </authorList>
    </citation>
    <scope>NUCLEOTIDE SEQUENCE [LARGE SCALE GENOMIC DNA]</scope>
    <source>
        <strain evidence="4 5">DSM 45772</strain>
    </source>
</reference>
<evidence type="ECO:0000256" key="2">
    <source>
        <dbReference type="SAM" id="MobiDB-lite"/>
    </source>
</evidence>
<proteinExistence type="predicted"/>
<dbReference type="PANTHER" id="PTHR48081:SF8">
    <property type="entry name" value="ALPHA_BETA HYDROLASE FOLD-3 DOMAIN-CONTAINING PROTEIN-RELATED"/>
    <property type="match status" value="1"/>
</dbReference>
<dbReference type="Proteomes" id="UP000535890">
    <property type="component" value="Unassembled WGS sequence"/>
</dbReference>
<dbReference type="AlphaFoldDB" id="A0A7Y9J3P7"/>
<feature type="region of interest" description="Disordered" evidence="2">
    <location>
        <begin position="1"/>
        <end position="36"/>
    </location>
</feature>
<dbReference type="InterPro" id="IPR029058">
    <property type="entry name" value="AB_hydrolase_fold"/>
</dbReference>
<sequence>MTAPGRAADEGARSVNDFPDASPATDRPSTTGEARLAPEAADLLRRLTELGLRPYAEVGVLAARHAVEAARWMQGEKVDGVAVTDLLVDGGDGRVPARVYRPTAASSTEVPLVVWFHGGGWVCGSVASVDRPCRAIARAAGAVVVSVEYRRPPETPFPGPLEDAVAATAWCADHAAELGAHPGRVVIGGDSAGGNLAAAAARWLRDRVARQVLVYPVLVPPDAAGYPAHNDGYLLTHADMVWFWEHHLDGRPVTPDAAPLLASDDELRGLPSVAIAVAGFDPLHDEGVTYAERLRAAGVDVELRDWPDMIHGFLGMAGELPQSAGLITWIAERIGRTTT</sequence>
<protein>
    <submittedName>
        <fullName evidence="4">Acetyl esterase</fullName>
        <ecNumber evidence="4">3.1.1.-</ecNumber>
    </submittedName>
</protein>
<evidence type="ECO:0000313" key="4">
    <source>
        <dbReference type="EMBL" id="NYD34041.1"/>
    </source>
</evidence>
<dbReference type="EMBL" id="JACCBN010000001">
    <property type="protein sequence ID" value="NYD34041.1"/>
    <property type="molecule type" value="Genomic_DNA"/>
</dbReference>
<dbReference type="InterPro" id="IPR013094">
    <property type="entry name" value="AB_hydrolase_3"/>
</dbReference>
<organism evidence="4 5">
    <name type="scientific">Actinomycetospora corticicola</name>
    <dbReference type="NCBI Taxonomy" id="663602"/>
    <lineage>
        <taxon>Bacteria</taxon>
        <taxon>Bacillati</taxon>
        <taxon>Actinomycetota</taxon>
        <taxon>Actinomycetes</taxon>
        <taxon>Pseudonocardiales</taxon>
        <taxon>Pseudonocardiaceae</taxon>
        <taxon>Actinomycetospora</taxon>
    </lineage>
</organism>
<dbReference type="Pfam" id="PF07859">
    <property type="entry name" value="Abhydrolase_3"/>
    <property type="match status" value="1"/>
</dbReference>
<dbReference type="Gene3D" id="3.40.50.1820">
    <property type="entry name" value="alpha/beta hydrolase"/>
    <property type="match status" value="1"/>
</dbReference>
<name>A0A7Y9J3P7_9PSEU</name>
<feature type="domain" description="Alpha/beta hydrolase fold-3" evidence="3">
    <location>
        <begin position="113"/>
        <end position="314"/>
    </location>
</feature>
<keyword evidence="1 4" id="KW-0378">Hydrolase</keyword>
<evidence type="ECO:0000313" key="5">
    <source>
        <dbReference type="Proteomes" id="UP000535890"/>
    </source>
</evidence>
<dbReference type="GO" id="GO:0016787">
    <property type="term" value="F:hydrolase activity"/>
    <property type="evidence" value="ECO:0007669"/>
    <property type="project" value="UniProtKB-KW"/>
</dbReference>
<evidence type="ECO:0000259" key="3">
    <source>
        <dbReference type="Pfam" id="PF07859"/>
    </source>
</evidence>
<dbReference type="EC" id="3.1.1.-" evidence="4"/>
<evidence type="ECO:0000256" key="1">
    <source>
        <dbReference type="ARBA" id="ARBA00022801"/>
    </source>
</evidence>
<dbReference type="InterPro" id="IPR050300">
    <property type="entry name" value="GDXG_lipolytic_enzyme"/>
</dbReference>
<comment type="caution">
    <text evidence="4">The sequence shown here is derived from an EMBL/GenBank/DDBJ whole genome shotgun (WGS) entry which is preliminary data.</text>
</comment>
<gene>
    <name evidence="4" type="ORF">BJ983_000143</name>
</gene>
<dbReference type="PANTHER" id="PTHR48081">
    <property type="entry name" value="AB HYDROLASE SUPERFAMILY PROTEIN C4A8.06C"/>
    <property type="match status" value="1"/>
</dbReference>
<dbReference type="RefSeq" id="WP_179792042.1">
    <property type="nucleotide sequence ID" value="NZ_BAABHP010000012.1"/>
</dbReference>
<dbReference type="SUPFAM" id="SSF53474">
    <property type="entry name" value="alpha/beta-Hydrolases"/>
    <property type="match status" value="1"/>
</dbReference>
<accession>A0A7Y9J3P7</accession>
<keyword evidence="5" id="KW-1185">Reference proteome</keyword>